<reference evidence="3" key="3">
    <citation type="submission" date="2025-09" db="UniProtKB">
        <authorList>
            <consortium name="Ensembl"/>
        </authorList>
    </citation>
    <scope>IDENTIFICATION</scope>
</reference>
<evidence type="ECO:0000256" key="1">
    <source>
        <dbReference type="SAM" id="SignalP"/>
    </source>
</evidence>
<dbReference type="SUPFAM" id="SSF48726">
    <property type="entry name" value="Immunoglobulin"/>
    <property type="match status" value="1"/>
</dbReference>
<dbReference type="Gene3D" id="2.60.40.10">
    <property type="entry name" value="Immunoglobulins"/>
    <property type="match status" value="1"/>
</dbReference>
<evidence type="ECO:0000259" key="2">
    <source>
        <dbReference type="PROSITE" id="PS50835"/>
    </source>
</evidence>
<dbReference type="GO" id="GO:0019814">
    <property type="term" value="C:immunoglobulin complex"/>
    <property type="evidence" value="ECO:0000318"/>
    <property type="project" value="GO_Central"/>
</dbReference>
<feature type="chain" id="PRO_5023855842" description="Ig-like domain-containing protein" evidence="1">
    <location>
        <begin position="18"/>
        <end position="136"/>
    </location>
</feature>
<dbReference type="InterPro" id="IPR050150">
    <property type="entry name" value="IgV_Light_Chain"/>
</dbReference>
<dbReference type="PROSITE" id="PS50835">
    <property type="entry name" value="IG_LIKE"/>
    <property type="match status" value="1"/>
</dbReference>
<dbReference type="InterPro" id="IPR007110">
    <property type="entry name" value="Ig-like_dom"/>
</dbReference>
<dbReference type="GeneTree" id="ENSGT00940000162204"/>
<dbReference type="InterPro" id="IPR013783">
    <property type="entry name" value="Ig-like_fold"/>
</dbReference>
<protein>
    <recommendedName>
        <fullName evidence="2">Ig-like domain-containing protein</fullName>
    </recommendedName>
</protein>
<dbReference type="Ensembl" id="ENSMODT00000060837.1">
    <property type="protein sequence ID" value="ENSMODP00000055058.1"/>
    <property type="gene ID" value="ENSMODG00000044236.1"/>
</dbReference>
<dbReference type="InterPro" id="IPR036179">
    <property type="entry name" value="Ig-like_dom_sf"/>
</dbReference>
<proteinExistence type="predicted"/>
<feature type="signal peptide" evidence="1">
    <location>
        <begin position="1"/>
        <end position="17"/>
    </location>
</feature>
<accession>A0A5F8H588</accession>
<name>A0A5F8H588_MONDO</name>
<organism evidence="3 4">
    <name type="scientific">Monodelphis domestica</name>
    <name type="common">Gray short-tailed opossum</name>
    <dbReference type="NCBI Taxonomy" id="13616"/>
    <lineage>
        <taxon>Eukaryota</taxon>
        <taxon>Metazoa</taxon>
        <taxon>Chordata</taxon>
        <taxon>Craniata</taxon>
        <taxon>Vertebrata</taxon>
        <taxon>Euteleostomi</taxon>
        <taxon>Mammalia</taxon>
        <taxon>Metatheria</taxon>
        <taxon>Didelphimorphia</taxon>
        <taxon>Didelphidae</taxon>
        <taxon>Monodelphis</taxon>
    </lineage>
</organism>
<dbReference type="Proteomes" id="UP000002280">
    <property type="component" value="Chromosome 3"/>
</dbReference>
<dbReference type="InParanoid" id="A0A5F8H588"/>
<dbReference type="SMART" id="SM00406">
    <property type="entry name" value="IGv"/>
    <property type="match status" value="1"/>
</dbReference>
<dbReference type="STRING" id="13616.ENSMODP00000055058"/>
<keyword evidence="1" id="KW-0732">Signal</keyword>
<dbReference type="GO" id="GO:0006955">
    <property type="term" value="P:immune response"/>
    <property type="evidence" value="ECO:0000318"/>
    <property type="project" value="GO_Central"/>
</dbReference>
<keyword evidence="4" id="KW-1185">Reference proteome</keyword>
<reference evidence="3 4" key="1">
    <citation type="journal article" date="2007" name="Nature">
        <title>Genome of the marsupial Monodelphis domestica reveals innovation in non-coding sequences.</title>
        <authorList>
            <person name="Mikkelsen T.S."/>
            <person name="Wakefield M.J."/>
            <person name="Aken B."/>
            <person name="Amemiya C.T."/>
            <person name="Chang J.L."/>
            <person name="Duke S."/>
            <person name="Garber M."/>
            <person name="Gentles A.J."/>
            <person name="Goodstadt L."/>
            <person name="Heger A."/>
            <person name="Jurka J."/>
            <person name="Kamal M."/>
            <person name="Mauceli E."/>
            <person name="Searle S.M."/>
            <person name="Sharpe T."/>
            <person name="Baker M.L."/>
            <person name="Batzer M.A."/>
            <person name="Benos P.V."/>
            <person name="Belov K."/>
            <person name="Clamp M."/>
            <person name="Cook A."/>
            <person name="Cuff J."/>
            <person name="Das R."/>
            <person name="Davidow L."/>
            <person name="Deakin J.E."/>
            <person name="Fazzari M.J."/>
            <person name="Glass J.L."/>
            <person name="Grabherr M."/>
            <person name="Greally J.M."/>
            <person name="Gu W."/>
            <person name="Hore T.A."/>
            <person name="Huttley G.A."/>
            <person name="Kleber M."/>
            <person name="Jirtle R.L."/>
            <person name="Koina E."/>
            <person name="Lee J.T."/>
            <person name="Mahony S."/>
            <person name="Marra M.A."/>
            <person name="Miller R.D."/>
            <person name="Nicholls R.D."/>
            <person name="Oda M."/>
            <person name="Papenfuss A.T."/>
            <person name="Parra Z.E."/>
            <person name="Pollock D.D."/>
            <person name="Ray D.A."/>
            <person name="Schein J.E."/>
            <person name="Speed T.P."/>
            <person name="Thompson K."/>
            <person name="VandeBerg J.L."/>
            <person name="Wade C.M."/>
            <person name="Walker J.A."/>
            <person name="Waters P.D."/>
            <person name="Webber C."/>
            <person name="Weidman J.R."/>
            <person name="Xie X."/>
            <person name="Zody M.C."/>
            <person name="Baldwin J."/>
            <person name="Abdouelleil A."/>
            <person name="Abdulkadir J."/>
            <person name="Abebe A."/>
            <person name="Abera B."/>
            <person name="Abreu J."/>
            <person name="Acer S.C."/>
            <person name="Aftuck L."/>
            <person name="Alexander A."/>
            <person name="An P."/>
            <person name="Anderson E."/>
            <person name="Anderson S."/>
            <person name="Arachi H."/>
            <person name="Azer M."/>
            <person name="Bachantsang P."/>
            <person name="Barry A."/>
            <person name="Bayul T."/>
            <person name="Berlin A."/>
            <person name="Bessette D."/>
            <person name="Bloom T."/>
            <person name="Bloom T."/>
            <person name="Boguslavskiy L."/>
            <person name="Bonnet C."/>
            <person name="Boukhgalter B."/>
            <person name="Bourzgui I."/>
            <person name="Brown A."/>
            <person name="Cahill P."/>
            <person name="Channer S."/>
            <person name="Cheshatsang Y."/>
            <person name="Chuda L."/>
            <person name="Citroen M."/>
            <person name="Collymore A."/>
            <person name="Cooke P."/>
            <person name="Costello M."/>
            <person name="D'Aco K."/>
            <person name="Daza R."/>
            <person name="De Haan G."/>
            <person name="DeGray S."/>
            <person name="DeMaso C."/>
            <person name="Dhargay N."/>
            <person name="Dooley K."/>
            <person name="Dooley E."/>
            <person name="Doricent M."/>
            <person name="Dorje P."/>
            <person name="Dorjee K."/>
            <person name="Dupes A."/>
            <person name="Elong R."/>
            <person name="Falk J."/>
            <person name="Farina A."/>
            <person name="Faro S."/>
            <person name="Ferguson D."/>
            <person name="Fisher S."/>
            <person name="Foley C.D."/>
            <person name="Franke A."/>
            <person name="Friedrich D."/>
            <person name="Gadbois L."/>
            <person name="Gearin G."/>
            <person name="Gearin C.R."/>
            <person name="Giannoukos G."/>
            <person name="Goode T."/>
            <person name="Graham J."/>
            <person name="Grandbois E."/>
            <person name="Grewal S."/>
            <person name="Gyaltsen K."/>
            <person name="Hafez N."/>
            <person name="Hagos B."/>
            <person name="Hall J."/>
            <person name="Henson C."/>
            <person name="Hollinger A."/>
            <person name="Honan T."/>
            <person name="Huard M.D."/>
            <person name="Hughes L."/>
            <person name="Hurhula B."/>
            <person name="Husby M.E."/>
            <person name="Kamat A."/>
            <person name="Kanga B."/>
            <person name="Kashin S."/>
            <person name="Khazanovich D."/>
            <person name="Kisner P."/>
            <person name="Lance K."/>
            <person name="Lara M."/>
            <person name="Lee W."/>
            <person name="Lennon N."/>
            <person name="Letendre F."/>
            <person name="LeVine R."/>
            <person name="Lipovsky A."/>
            <person name="Liu X."/>
            <person name="Liu J."/>
            <person name="Liu S."/>
            <person name="Lokyitsang T."/>
            <person name="Lokyitsang Y."/>
            <person name="Lubonja R."/>
            <person name="Lui A."/>
            <person name="MacDonald P."/>
            <person name="Magnisalis V."/>
            <person name="Maru K."/>
            <person name="Matthews C."/>
            <person name="McCusker W."/>
            <person name="McDonough S."/>
            <person name="Mehta T."/>
            <person name="Meldrim J."/>
            <person name="Meneus L."/>
            <person name="Mihai O."/>
            <person name="Mihalev A."/>
            <person name="Mihova T."/>
            <person name="Mittelman R."/>
            <person name="Mlenga V."/>
            <person name="Montmayeur A."/>
            <person name="Mulrain L."/>
            <person name="Navidi A."/>
            <person name="Naylor J."/>
            <person name="Negash T."/>
            <person name="Nguyen T."/>
            <person name="Nguyen N."/>
            <person name="Nicol R."/>
            <person name="Norbu C."/>
            <person name="Norbu N."/>
            <person name="Novod N."/>
            <person name="O'Neill B."/>
            <person name="Osman S."/>
            <person name="Markiewicz E."/>
            <person name="Oyono O.L."/>
            <person name="Patti C."/>
            <person name="Phunkhang P."/>
            <person name="Pierre F."/>
            <person name="Priest M."/>
            <person name="Raghuraman S."/>
            <person name="Rege F."/>
            <person name="Reyes R."/>
            <person name="Rise C."/>
            <person name="Rogov P."/>
            <person name="Ross K."/>
            <person name="Ryan E."/>
            <person name="Settipalli S."/>
            <person name="Shea T."/>
            <person name="Sherpa N."/>
            <person name="Shi L."/>
            <person name="Shih D."/>
            <person name="Sparrow T."/>
            <person name="Spaulding J."/>
            <person name="Stalker J."/>
            <person name="Stange-Thomann N."/>
            <person name="Stavropoulos S."/>
            <person name="Stone C."/>
            <person name="Strader C."/>
            <person name="Tesfaye S."/>
            <person name="Thomson T."/>
            <person name="Thoulutsang Y."/>
            <person name="Thoulutsang D."/>
            <person name="Topham K."/>
            <person name="Topping I."/>
            <person name="Tsamla T."/>
            <person name="Vassiliev H."/>
            <person name="Vo A."/>
            <person name="Wangchuk T."/>
            <person name="Wangdi T."/>
            <person name="Weiand M."/>
            <person name="Wilkinson J."/>
            <person name="Wilson A."/>
            <person name="Yadav S."/>
            <person name="Young G."/>
            <person name="Yu Q."/>
            <person name="Zembek L."/>
            <person name="Zhong D."/>
            <person name="Zimmer A."/>
            <person name="Zwirko Z."/>
            <person name="Jaffe D.B."/>
            <person name="Alvarez P."/>
            <person name="Brockman W."/>
            <person name="Butler J."/>
            <person name="Chin C."/>
            <person name="Gnerre S."/>
            <person name="MacCallum I."/>
            <person name="Graves J.A."/>
            <person name="Ponting C.P."/>
            <person name="Breen M."/>
            <person name="Samollow P.B."/>
            <person name="Lander E.S."/>
            <person name="Lindblad-Toh K."/>
        </authorList>
    </citation>
    <scope>NUCLEOTIDE SEQUENCE [LARGE SCALE GENOMIC DNA]</scope>
</reference>
<feature type="domain" description="Ig-like" evidence="2">
    <location>
        <begin position="4"/>
        <end position="122"/>
    </location>
</feature>
<evidence type="ECO:0000313" key="4">
    <source>
        <dbReference type="Proteomes" id="UP000002280"/>
    </source>
</evidence>
<dbReference type="Pfam" id="PF07686">
    <property type="entry name" value="V-set"/>
    <property type="match status" value="1"/>
</dbReference>
<dbReference type="InterPro" id="IPR013106">
    <property type="entry name" value="Ig_V-set"/>
</dbReference>
<sequence length="136" mass="14573">LACPILISVLLFSGVTSQVVVTQGPSLTVIQERTITLTCSSSAGALITGLCPYWFHQKSGHETILQSSTNNPSSGVPACFFGSLLGNKGALTIPEVQSEDEAGYDCSIWHNSSCHCEKRILYGVNTVREFASHLLK</sequence>
<reference evidence="3" key="2">
    <citation type="submission" date="2025-08" db="UniProtKB">
        <authorList>
            <consortium name="Ensembl"/>
        </authorList>
    </citation>
    <scope>IDENTIFICATION</scope>
</reference>
<dbReference type="PANTHER" id="PTHR23267">
    <property type="entry name" value="IMMUNOGLOBULIN LIGHT CHAIN"/>
    <property type="match status" value="1"/>
</dbReference>
<dbReference type="AlphaFoldDB" id="A0A5F8H588"/>
<dbReference type="Bgee" id="ENSMODG00000044236">
    <property type="expression patterns" value="Expressed in cerebellum and 13 other cell types or tissues"/>
</dbReference>
<evidence type="ECO:0000313" key="3">
    <source>
        <dbReference type="Ensembl" id="ENSMODP00000055058.1"/>
    </source>
</evidence>